<evidence type="ECO:0000313" key="3">
    <source>
        <dbReference type="Proteomes" id="UP000799436"/>
    </source>
</evidence>
<protein>
    <submittedName>
        <fullName evidence="2">Uncharacterized protein</fullName>
    </submittedName>
</protein>
<evidence type="ECO:0000313" key="2">
    <source>
        <dbReference type="EMBL" id="KAF2768277.1"/>
    </source>
</evidence>
<dbReference type="AlphaFoldDB" id="A0A6G1L5X5"/>
<organism evidence="2 3">
    <name type="scientific">Teratosphaeria nubilosa</name>
    <dbReference type="NCBI Taxonomy" id="161662"/>
    <lineage>
        <taxon>Eukaryota</taxon>
        <taxon>Fungi</taxon>
        <taxon>Dikarya</taxon>
        <taxon>Ascomycota</taxon>
        <taxon>Pezizomycotina</taxon>
        <taxon>Dothideomycetes</taxon>
        <taxon>Dothideomycetidae</taxon>
        <taxon>Mycosphaerellales</taxon>
        <taxon>Teratosphaeriaceae</taxon>
        <taxon>Teratosphaeria</taxon>
    </lineage>
</organism>
<dbReference type="Proteomes" id="UP000799436">
    <property type="component" value="Unassembled WGS sequence"/>
</dbReference>
<keyword evidence="3" id="KW-1185">Reference proteome</keyword>
<accession>A0A6G1L5X5</accession>
<reference evidence="2" key="1">
    <citation type="journal article" date="2020" name="Stud. Mycol.">
        <title>101 Dothideomycetes genomes: a test case for predicting lifestyles and emergence of pathogens.</title>
        <authorList>
            <person name="Haridas S."/>
            <person name="Albert R."/>
            <person name="Binder M."/>
            <person name="Bloem J."/>
            <person name="Labutti K."/>
            <person name="Salamov A."/>
            <person name="Andreopoulos B."/>
            <person name="Baker S."/>
            <person name="Barry K."/>
            <person name="Bills G."/>
            <person name="Bluhm B."/>
            <person name="Cannon C."/>
            <person name="Castanera R."/>
            <person name="Culley D."/>
            <person name="Daum C."/>
            <person name="Ezra D."/>
            <person name="Gonzalez J."/>
            <person name="Henrissat B."/>
            <person name="Kuo A."/>
            <person name="Liang C."/>
            <person name="Lipzen A."/>
            <person name="Lutzoni F."/>
            <person name="Magnuson J."/>
            <person name="Mondo S."/>
            <person name="Nolan M."/>
            <person name="Ohm R."/>
            <person name="Pangilinan J."/>
            <person name="Park H.-J."/>
            <person name="Ramirez L."/>
            <person name="Alfaro M."/>
            <person name="Sun H."/>
            <person name="Tritt A."/>
            <person name="Yoshinaga Y."/>
            <person name="Zwiers L.-H."/>
            <person name="Turgeon B."/>
            <person name="Goodwin S."/>
            <person name="Spatafora J."/>
            <person name="Crous P."/>
            <person name="Grigoriev I."/>
        </authorList>
    </citation>
    <scope>NUCLEOTIDE SEQUENCE</scope>
    <source>
        <strain evidence="2">CBS 116005</strain>
    </source>
</reference>
<name>A0A6G1L5X5_9PEZI</name>
<proteinExistence type="predicted"/>
<sequence>MLSEYNPALRRINIRGQHQAHTMIHVPQFFVIARVVGSDGAFPKWKERLVPLCAVSKTEPQSTSYYWGQDVDCEPDTLWGLEGYAHAVGFFLGHPASGVFKEEMRKVDKDKLLRNVQGLGSPDYDLHHYDMYGGFLTRQDDDQKDCQDSFVVVIHFWAHEGKRKTLLDTLQSFADEVKASEKRPSIVTQSCAVMRECRDMRLATLYVRMRSRSEWDRSKILDQLHSKTQPLTEKSELHRSQAFNGHIDQEPPVPLDQ</sequence>
<dbReference type="OrthoDB" id="3508947at2759"/>
<evidence type="ECO:0000256" key="1">
    <source>
        <dbReference type="SAM" id="MobiDB-lite"/>
    </source>
</evidence>
<dbReference type="EMBL" id="ML995846">
    <property type="protein sequence ID" value="KAF2768277.1"/>
    <property type="molecule type" value="Genomic_DNA"/>
</dbReference>
<feature type="region of interest" description="Disordered" evidence="1">
    <location>
        <begin position="226"/>
        <end position="257"/>
    </location>
</feature>
<gene>
    <name evidence="2" type="ORF">EJ03DRAFT_375481</name>
</gene>